<organism evidence="2 3">
    <name type="scientific">Thalassotalea eurytherma</name>
    <dbReference type="NCBI Taxonomy" id="1144278"/>
    <lineage>
        <taxon>Bacteria</taxon>
        <taxon>Pseudomonadati</taxon>
        <taxon>Pseudomonadota</taxon>
        <taxon>Gammaproteobacteria</taxon>
        <taxon>Alteromonadales</taxon>
        <taxon>Colwelliaceae</taxon>
        <taxon>Thalassotalea</taxon>
    </lineage>
</organism>
<dbReference type="EMBL" id="BSSU01000001">
    <property type="protein sequence ID" value="GLX80745.1"/>
    <property type="molecule type" value="Genomic_DNA"/>
</dbReference>
<feature type="region of interest" description="Disordered" evidence="1">
    <location>
        <begin position="21"/>
        <end position="118"/>
    </location>
</feature>
<evidence type="ECO:0000313" key="3">
    <source>
        <dbReference type="Proteomes" id="UP001157133"/>
    </source>
</evidence>
<keyword evidence="3" id="KW-1185">Reference proteome</keyword>
<feature type="compositionally biased region" description="Polar residues" evidence="1">
    <location>
        <begin position="236"/>
        <end position="246"/>
    </location>
</feature>
<evidence type="ECO:0000313" key="2">
    <source>
        <dbReference type="EMBL" id="GLX80745.1"/>
    </source>
</evidence>
<evidence type="ECO:0008006" key="4">
    <source>
        <dbReference type="Google" id="ProtNLM"/>
    </source>
</evidence>
<feature type="region of interest" description="Disordered" evidence="1">
    <location>
        <begin position="224"/>
        <end position="257"/>
    </location>
</feature>
<reference evidence="2 3" key="1">
    <citation type="submission" date="2023-03" db="EMBL/GenBank/DDBJ databases">
        <title>Draft genome sequence of Thalassotalea eurytherma JCM 18482T.</title>
        <authorList>
            <person name="Sawabe T."/>
        </authorList>
    </citation>
    <scope>NUCLEOTIDE SEQUENCE [LARGE SCALE GENOMIC DNA]</scope>
    <source>
        <strain evidence="2 3">JCM 18482</strain>
    </source>
</reference>
<accession>A0ABQ6GXU9</accession>
<sequence>MNITPQVTQLPLATVVNPQTDSLRRENNQREVITQPSAINPSLAEQKVAGDKDRVKTPGQLNEQIDFAKLEKNASQAKEKINGQEENSNSDQNQQQTANQSTREESTSEESNQESAAEQKIIEQLKARDAEVRIHEQAHATVGGTYTGSPSYSYETGPDGKRYIVDGEVSVDLSRIPNDPRATIVKMRKVHDAALAPAEPSAQDRKVAQKASSIILQSQAELREQHTGVSEAKPSSIGTTKATLGEQTDEQLASEEKASKDFDQFINETLKSQESIAPTQSNIMAERATVIESLYAEVGNAYQKPPRSQFELTA</sequence>
<name>A0ABQ6GXU9_9GAMM</name>
<proteinExistence type="predicted"/>
<dbReference type="RefSeq" id="WP_284206063.1">
    <property type="nucleotide sequence ID" value="NZ_BSSU01000001.1"/>
</dbReference>
<dbReference type="InterPro" id="IPR021973">
    <property type="entry name" value="SprA-related"/>
</dbReference>
<comment type="caution">
    <text evidence="2">The sequence shown here is derived from an EMBL/GenBank/DDBJ whole genome shotgun (WGS) entry which is preliminary data.</text>
</comment>
<feature type="compositionally biased region" description="Low complexity" evidence="1">
    <location>
        <begin position="84"/>
        <end position="101"/>
    </location>
</feature>
<dbReference type="Pfam" id="PF12118">
    <property type="entry name" value="SprA-related"/>
    <property type="match status" value="1"/>
</dbReference>
<gene>
    <name evidence="2" type="ORF">theurythT_01970</name>
</gene>
<protein>
    <recommendedName>
        <fullName evidence="4">Catalase</fullName>
    </recommendedName>
</protein>
<dbReference type="Proteomes" id="UP001157133">
    <property type="component" value="Unassembled WGS sequence"/>
</dbReference>
<feature type="compositionally biased region" description="Polar residues" evidence="1">
    <location>
        <begin position="30"/>
        <end position="40"/>
    </location>
</feature>
<evidence type="ECO:0000256" key="1">
    <source>
        <dbReference type="SAM" id="MobiDB-lite"/>
    </source>
</evidence>
<feature type="compositionally biased region" description="Basic and acidic residues" evidence="1">
    <location>
        <begin position="66"/>
        <end position="83"/>
    </location>
</feature>